<evidence type="ECO:0000256" key="3">
    <source>
        <dbReference type="ARBA" id="ARBA00022794"/>
    </source>
</evidence>
<dbReference type="PANTHER" id="PTHR12968">
    <property type="entry name" value="B9 DOMAIN-CONTAINING"/>
    <property type="match status" value="1"/>
</dbReference>
<sequence length="482" mass="55992">MEKQNYKKLKTKYHKKIRMSIHLGGKRRDLVREKTKPTNRLFSYVDHDKFSQLDESIEYMTTSPSETPSVLARKMASVRQRKVGGGKKNKQRDNGFVPKVNIVDDNPSDDLRNKNHIMAAPKQIMYIMGDLSPRDRAAEDGEEVVLCCIQVDSNGVLCMRPDFNRGRKPYIVESDSLGREVFEYTIENFSKQMNRQEQDKEMKMYREVYNRHRDYLQACVGTDFEVPSADMLRLLVYGEIESAKDFEYDDLYLHFFVDLPRNWSAERQQRLSWVTQTCTTKVEGRDDVAHFSFPFDFQLFYKDEAIKEEDRESIPHFPLLMIEVLSLDSWHRFRTEGYTYLPIPSHPGVYKETINCWRPIGKSVVSELRRFFIGGSPELEDQTYTAIPSTFEGSRLSKFGFRTETTGSVKLRLNVMLQSKGFMDKKANKRTLGNLLDNLGINAVQANITSVLDAFKKARQRMMLARENATKELMSTGKAKEL</sequence>
<organism evidence="6 7">
    <name type="scientific">Tegillarca granosa</name>
    <name type="common">Malaysian cockle</name>
    <name type="synonym">Anadara granosa</name>
    <dbReference type="NCBI Taxonomy" id="220873"/>
    <lineage>
        <taxon>Eukaryota</taxon>
        <taxon>Metazoa</taxon>
        <taxon>Spiralia</taxon>
        <taxon>Lophotrochozoa</taxon>
        <taxon>Mollusca</taxon>
        <taxon>Bivalvia</taxon>
        <taxon>Autobranchia</taxon>
        <taxon>Pteriomorphia</taxon>
        <taxon>Arcoida</taxon>
        <taxon>Arcoidea</taxon>
        <taxon>Arcidae</taxon>
        <taxon>Tegillarca</taxon>
    </lineage>
</organism>
<dbReference type="InterPro" id="IPR010796">
    <property type="entry name" value="C2_B9-type_dom"/>
</dbReference>
<keyword evidence="5" id="KW-0966">Cell projection</keyword>
<dbReference type="EMBL" id="JARBDR010000440">
    <property type="protein sequence ID" value="KAJ8312623.1"/>
    <property type="molecule type" value="Genomic_DNA"/>
</dbReference>
<keyword evidence="3" id="KW-0970">Cilium biogenesis/degradation</keyword>
<dbReference type="Proteomes" id="UP001217089">
    <property type="component" value="Unassembled WGS sequence"/>
</dbReference>
<proteinExistence type="predicted"/>
<gene>
    <name evidence="6" type="ORF">KUTeg_009996</name>
</gene>
<keyword evidence="7" id="KW-1185">Reference proteome</keyword>
<keyword evidence="4" id="KW-0206">Cytoskeleton</keyword>
<evidence type="ECO:0008006" key="8">
    <source>
        <dbReference type="Google" id="ProtNLM"/>
    </source>
</evidence>
<evidence type="ECO:0000313" key="6">
    <source>
        <dbReference type="EMBL" id="KAJ8312623.1"/>
    </source>
</evidence>
<evidence type="ECO:0000256" key="2">
    <source>
        <dbReference type="ARBA" id="ARBA00022490"/>
    </source>
</evidence>
<evidence type="ECO:0000256" key="4">
    <source>
        <dbReference type="ARBA" id="ARBA00023212"/>
    </source>
</evidence>
<evidence type="ECO:0000313" key="7">
    <source>
        <dbReference type="Proteomes" id="UP001217089"/>
    </source>
</evidence>
<name>A0ABQ9F5G3_TEGGR</name>
<comment type="caution">
    <text evidence="6">The sequence shown here is derived from an EMBL/GenBank/DDBJ whole genome shotgun (WGS) entry which is preliminary data.</text>
</comment>
<protein>
    <recommendedName>
        <fullName evidence="8">Meckel syndrome type 1 protein</fullName>
    </recommendedName>
</protein>
<evidence type="ECO:0000256" key="1">
    <source>
        <dbReference type="ARBA" id="ARBA00004120"/>
    </source>
</evidence>
<dbReference type="PANTHER" id="PTHR12968:SF4">
    <property type="entry name" value="TECTONIC-LIKE COMPLEX MEMBER MKS1"/>
    <property type="match status" value="1"/>
</dbReference>
<dbReference type="PROSITE" id="PS51381">
    <property type="entry name" value="C2_B9"/>
    <property type="match status" value="1"/>
</dbReference>
<comment type="subcellular location">
    <subcellularLocation>
        <location evidence="1">Cytoplasm</location>
        <location evidence="1">Cytoskeleton</location>
        <location evidence="1">Cilium basal body</location>
    </subcellularLocation>
</comment>
<keyword evidence="2" id="KW-0963">Cytoplasm</keyword>
<dbReference type="Pfam" id="PF07162">
    <property type="entry name" value="B9-C2"/>
    <property type="match status" value="1"/>
</dbReference>
<accession>A0ABQ9F5G3</accession>
<evidence type="ECO:0000256" key="5">
    <source>
        <dbReference type="ARBA" id="ARBA00023273"/>
    </source>
</evidence>
<reference evidence="6 7" key="1">
    <citation type="submission" date="2022-12" db="EMBL/GenBank/DDBJ databases">
        <title>Chromosome-level genome of Tegillarca granosa.</title>
        <authorList>
            <person name="Kim J."/>
        </authorList>
    </citation>
    <scope>NUCLEOTIDE SEQUENCE [LARGE SCALE GENOMIC DNA]</scope>
    <source>
        <strain evidence="6">Teg-2019</strain>
        <tissue evidence="6">Adductor muscle</tissue>
    </source>
</reference>